<dbReference type="EMBL" id="CAJVPQ010013312">
    <property type="protein sequence ID" value="CAG8735363.1"/>
    <property type="molecule type" value="Genomic_DNA"/>
</dbReference>
<organism evidence="1 2">
    <name type="scientific">Funneliformis caledonium</name>
    <dbReference type="NCBI Taxonomy" id="1117310"/>
    <lineage>
        <taxon>Eukaryota</taxon>
        <taxon>Fungi</taxon>
        <taxon>Fungi incertae sedis</taxon>
        <taxon>Mucoromycota</taxon>
        <taxon>Glomeromycotina</taxon>
        <taxon>Glomeromycetes</taxon>
        <taxon>Glomerales</taxon>
        <taxon>Glomeraceae</taxon>
        <taxon>Funneliformis</taxon>
    </lineage>
</organism>
<dbReference type="OrthoDB" id="608866at2759"/>
<name>A0A9N9IFW9_9GLOM</name>
<protein>
    <submittedName>
        <fullName evidence="1">5367_t:CDS:1</fullName>
    </submittedName>
</protein>
<reference evidence="1" key="1">
    <citation type="submission" date="2021-06" db="EMBL/GenBank/DDBJ databases">
        <authorList>
            <person name="Kallberg Y."/>
            <person name="Tangrot J."/>
            <person name="Rosling A."/>
        </authorList>
    </citation>
    <scope>NUCLEOTIDE SEQUENCE</scope>
    <source>
        <strain evidence="1">UK204</strain>
    </source>
</reference>
<dbReference type="Proteomes" id="UP000789570">
    <property type="component" value="Unassembled WGS sequence"/>
</dbReference>
<accession>A0A9N9IFW9</accession>
<dbReference type="AlphaFoldDB" id="A0A9N9IFW9"/>
<gene>
    <name evidence="1" type="ORF">FCALED_LOCUS15264</name>
</gene>
<sequence>MSLLVEGLYKHDASNWKKILTNPKYPFPRDQTAVDLKDRIASEQQLNLMHQTGQDRYRVAFSETYARSHFIKSRKLNYIEQLDSQIPKKFYALPFQTLQRSETPDV</sequence>
<comment type="caution">
    <text evidence="1">The sequence shown here is derived from an EMBL/GenBank/DDBJ whole genome shotgun (WGS) entry which is preliminary data.</text>
</comment>
<proteinExistence type="predicted"/>
<keyword evidence="2" id="KW-1185">Reference proteome</keyword>
<dbReference type="Gene3D" id="1.10.246.220">
    <property type="match status" value="1"/>
</dbReference>
<evidence type="ECO:0000313" key="1">
    <source>
        <dbReference type="EMBL" id="CAG8735363.1"/>
    </source>
</evidence>
<evidence type="ECO:0000313" key="2">
    <source>
        <dbReference type="Proteomes" id="UP000789570"/>
    </source>
</evidence>